<dbReference type="PROSITE" id="PS50088">
    <property type="entry name" value="ANK_REPEAT"/>
    <property type="match status" value="6"/>
</dbReference>
<feature type="repeat" description="ANK" evidence="2">
    <location>
        <begin position="746"/>
        <end position="778"/>
    </location>
</feature>
<feature type="repeat" description="ANK" evidence="2">
    <location>
        <begin position="713"/>
        <end position="745"/>
    </location>
</feature>
<dbReference type="PANTHER" id="PTHR10039">
    <property type="entry name" value="AMELOGENIN"/>
    <property type="match status" value="1"/>
</dbReference>
<dbReference type="PANTHER" id="PTHR10039:SF15">
    <property type="entry name" value="NACHT DOMAIN-CONTAINING PROTEIN"/>
    <property type="match status" value="1"/>
</dbReference>
<evidence type="ECO:0000256" key="3">
    <source>
        <dbReference type="SAM" id="MobiDB-lite"/>
    </source>
</evidence>
<gene>
    <name evidence="6" type="ORF">H2201_006956</name>
</gene>
<dbReference type="InterPro" id="IPR002110">
    <property type="entry name" value="Ankyrin_rpt"/>
</dbReference>
<accession>A0ABQ9NL45</accession>
<evidence type="ECO:0000256" key="2">
    <source>
        <dbReference type="PROSITE-ProRule" id="PRU00023"/>
    </source>
</evidence>
<feature type="compositionally biased region" description="Polar residues" evidence="3">
    <location>
        <begin position="658"/>
        <end position="681"/>
    </location>
</feature>
<dbReference type="InterPro" id="IPR056884">
    <property type="entry name" value="NPHP3-like_N"/>
</dbReference>
<name>A0ABQ9NL45_9PEZI</name>
<dbReference type="Proteomes" id="UP001172684">
    <property type="component" value="Unassembled WGS sequence"/>
</dbReference>
<dbReference type="InterPro" id="IPR054471">
    <property type="entry name" value="GPIID_WHD"/>
</dbReference>
<dbReference type="Gene3D" id="3.40.50.300">
    <property type="entry name" value="P-loop containing nucleotide triphosphate hydrolases"/>
    <property type="match status" value="1"/>
</dbReference>
<comment type="caution">
    <text evidence="6">The sequence shown here is derived from an EMBL/GenBank/DDBJ whole genome shotgun (WGS) entry which is preliminary data.</text>
</comment>
<evidence type="ECO:0000313" key="7">
    <source>
        <dbReference type="Proteomes" id="UP001172684"/>
    </source>
</evidence>
<feature type="repeat" description="ANK" evidence="2">
    <location>
        <begin position="983"/>
        <end position="1015"/>
    </location>
</feature>
<organism evidence="6 7">
    <name type="scientific">Coniosporium apollinis</name>
    <dbReference type="NCBI Taxonomy" id="61459"/>
    <lineage>
        <taxon>Eukaryota</taxon>
        <taxon>Fungi</taxon>
        <taxon>Dikarya</taxon>
        <taxon>Ascomycota</taxon>
        <taxon>Pezizomycotina</taxon>
        <taxon>Dothideomycetes</taxon>
        <taxon>Dothideomycetes incertae sedis</taxon>
        <taxon>Coniosporium</taxon>
    </lineage>
</organism>
<feature type="domain" description="GPI inositol-deacylase winged helix" evidence="4">
    <location>
        <begin position="466"/>
        <end position="542"/>
    </location>
</feature>
<keyword evidence="2" id="KW-0040">ANK repeat</keyword>
<dbReference type="SUPFAM" id="SSF48403">
    <property type="entry name" value="Ankyrin repeat"/>
    <property type="match status" value="1"/>
</dbReference>
<feature type="repeat" description="ANK" evidence="2">
    <location>
        <begin position="950"/>
        <end position="982"/>
    </location>
</feature>
<dbReference type="Pfam" id="PF22939">
    <property type="entry name" value="WHD_GPIID"/>
    <property type="match status" value="1"/>
</dbReference>
<protein>
    <recommendedName>
        <fullName evidence="8">NACHT domain-containing protein</fullName>
    </recommendedName>
</protein>
<reference evidence="6" key="1">
    <citation type="submission" date="2022-10" db="EMBL/GenBank/DDBJ databases">
        <title>Culturing micro-colonial fungi from biological soil crusts in the Mojave desert and describing Neophaeococcomyces mojavensis, and introducing the new genera and species Taxawa tesnikishii.</title>
        <authorList>
            <person name="Kurbessoian T."/>
            <person name="Stajich J.E."/>
        </authorList>
    </citation>
    <scope>NUCLEOTIDE SEQUENCE</scope>
    <source>
        <strain evidence="6">TK_1</strain>
    </source>
</reference>
<proteinExistence type="predicted"/>
<feature type="repeat" description="ANK" evidence="2">
    <location>
        <begin position="851"/>
        <end position="883"/>
    </location>
</feature>
<dbReference type="PROSITE" id="PS50297">
    <property type="entry name" value="ANK_REP_REGION"/>
    <property type="match status" value="5"/>
</dbReference>
<evidence type="ECO:0000256" key="1">
    <source>
        <dbReference type="ARBA" id="ARBA00022737"/>
    </source>
</evidence>
<keyword evidence="7" id="KW-1185">Reference proteome</keyword>
<dbReference type="InterPro" id="IPR027417">
    <property type="entry name" value="P-loop_NTPase"/>
</dbReference>
<feature type="region of interest" description="Disordered" evidence="3">
    <location>
        <begin position="657"/>
        <end position="713"/>
    </location>
</feature>
<dbReference type="SMART" id="SM00248">
    <property type="entry name" value="ANK"/>
    <property type="match status" value="9"/>
</dbReference>
<feature type="repeat" description="ANK" evidence="2">
    <location>
        <begin position="884"/>
        <end position="916"/>
    </location>
</feature>
<evidence type="ECO:0008006" key="8">
    <source>
        <dbReference type="Google" id="ProtNLM"/>
    </source>
</evidence>
<dbReference type="InterPro" id="IPR036770">
    <property type="entry name" value="Ankyrin_rpt-contain_sf"/>
</dbReference>
<evidence type="ECO:0000313" key="6">
    <source>
        <dbReference type="EMBL" id="KAJ9660375.1"/>
    </source>
</evidence>
<dbReference type="Pfam" id="PF12796">
    <property type="entry name" value="Ank_2"/>
    <property type="match status" value="3"/>
</dbReference>
<dbReference type="Gene3D" id="1.25.40.20">
    <property type="entry name" value="Ankyrin repeat-containing domain"/>
    <property type="match status" value="1"/>
</dbReference>
<feature type="domain" description="Nephrocystin 3-like N-terminal" evidence="5">
    <location>
        <begin position="189"/>
        <end position="353"/>
    </location>
</feature>
<dbReference type="SUPFAM" id="SSF52540">
    <property type="entry name" value="P-loop containing nucleoside triphosphate hydrolases"/>
    <property type="match status" value="1"/>
</dbReference>
<keyword evidence="1" id="KW-0677">Repeat</keyword>
<evidence type="ECO:0000259" key="5">
    <source>
        <dbReference type="Pfam" id="PF24883"/>
    </source>
</evidence>
<dbReference type="Pfam" id="PF24883">
    <property type="entry name" value="NPHP3_N"/>
    <property type="match status" value="1"/>
</dbReference>
<dbReference type="EMBL" id="JAPDRL010000066">
    <property type="protein sequence ID" value="KAJ9660375.1"/>
    <property type="molecule type" value="Genomic_DNA"/>
</dbReference>
<evidence type="ECO:0000259" key="4">
    <source>
        <dbReference type="Pfam" id="PF22939"/>
    </source>
</evidence>
<sequence>MEPLSTVSSILSLLDISLRTTSALAKYAQATRHAASERGLLAKEAVLLSSLLERLKDRTESANPDQKWLDDRADILNQFQSAYADLGKALKLSASSPKLLQESRFKAAITTAKWSFSKAEVFSLLERLTRLQQYANTLLLDHQDTVLGRIDKRQQQVIDEKYKLSILNWLSPLQMNRTLRTISERAAEGSGKWFLTSEAYERWGAGTKRLLWGWGIPGAGKTVLAALVVEQLRRQRDETSGNKNKFGVAVVFLRYHDPEHTLHNILASLIKQLVQERDFVPDQLRELFDNHCGQETTASLEDILDLLSALIKTYIMVHIVVDGLDECNDEVRWMLVEKLQGLPPNVCLMLTSRFLETIDEELADFERMEIKAHKDDIELYIDAQIRKNRNLRRMIQRSPALRQDIKDVVTKTAQDMFLLARLHVESLVSAAALSVKHVRNKLQTLPTTLPETYDEAMRRITNQEPEHRAIALKALAWVSYAFRSLSLRELQHALAIEPGVAELDEELMIEGNNLISLCAGLIVIDQDTSIVNLVHYTTKNYFEDIRLTTFPGFHATITMSCATYLNLDVLKDASIWKIVRWYPLACYAAQHMAEHARQNPEDALEPPILDIICQLLSRPDKRRPLLALLDGLDLINTGFYSSFNPALHTQDDLGIREGTSTFSQDDTISESRPASIRTQSAPADLSSSETDTTDTEDDLPSSPETAVRTSGSPEVTALHLAASMGLAKVASMLLKSSPDVDALDENGNTALAVAMERGFEKAVEFLIESGACVDLADGHGRGVLLLAAERDWTRVAELIVQRGKAAVAEDTRRDHRGSIEVFIAAYYGKAADLKRLLDQKDVDLREDKPEVGEMALFIAVERGHTDLISILINAGVNANASDSTGQTSLHRATRRGNESAMQTLLQHGIDIEQKNDDGRTAWSANAQTRNEHILGILLKAGADPNTRGQQGVHEIYHAAARGDANYVRFLLKSGTNPSITTDFGWAPLHWSSSNGHVETVKLLLEAGADPSPVADQDKTPLDMAIQSNQSGTAELLKQAGGLRHQELASNLGSLSLSEPRTAAFRNAERASSGKEAQLGTDEDNIASRKRRFIFDESMYPLLIPGHFVYCPDEERQPGSKHSTYAISQPLATGSTSLTVRHAEGLGRALFPEYVTGLATYLDSSDTLYEISAKSVDYQHLELRGSPNGPFLGTISMTKAWTGSWQTHHNHNGKSSLLFRTAPDWSKTNNDALRWTAEDGTLLARTGFIEKLPVLDIEIGVEHALQEVLIACWIARTWSTFQTVPTEETV</sequence>